<keyword evidence="11" id="KW-1185">Reference proteome</keyword>
<feature type="compositionally biased region" description="Basic and acidic residues" evidence="6">
    <location>
        <begin position="495"/>
        <end position="505"/>
    </location>
</feature>
<keyword evidence="8" id="KW-0732">Signal</keyword>
<dbReference type="PANTHER" id="PTHR24028">
    <property type="entry name" value="CADHERIN-87A"/>
    <property type="match status" value="1"/>
</dbReference>
<keyword evidence="7" id="KW-0472">Membrane</keyword>
<feature type="domain" description="Cadherin" evidence="9">
    <location>
        <begin position="172"/>
        <end position="278"/>
    </location>
</feature>
<feature type="domain" description="Cadherin" evidence="9">
    <location>
        <begin position="313"/>
        <end position="385"/>
    </location>
</feature>
<sequence length="535" mass="59032">MTSLARPCHERTSFLRVMLFCIINLRFTVSDDGCGLVSPVRSVTVPERTPAGTELIELKWNDASITLEWSFVVVVKNHSQKLKEYFESALTFVPARNGNPCKCRSNSSCILKLTNAIDAEAIGPLANPDDKPEEVLSSAVHFVCIDVNAHSSRSSITGLLITSTNEYSPNFDPLLRDIKVPETTRRDTTIILLDKFVTDNDYGFGGHIKNFSLETSTDFIGLKNRTIVLMKEFDFDEQLKQRKTSLLFRLKATDSEGRAGAGYMILNLTDSDTHPPYYSSFGCKRLIPCGDVIYTASVYNKGTGEVKDIQPDQIKAEDGDTLSAPITYSITGSYNLWLEIDADTGRVTILEPLEELQESSIEITVVATEYTTLRRNADATLIINVETTRPTTIVTTTVNNDVNSTSTDVTSTSTLTKKKVLAATSLSLILAGVIPGLIIFCLGGALITWFVCRQRKAKKERWTAIRLHIRPPADLPSEDTLERNRLAIGLRGSKTDVSDSTKADVTDAESTVYSDDGSQMSEVSEASDIRLDRAH</sequence>
<evidence type="ECO:0000256" key="6">
    <source>
        <dbReference type="SAM" id="MobiDB-lite"/>
    </source>
</evidence>
<dbReference type="GO" id="GO:0005509">
    <property type="term" value="F:calcium ion binding"/>
    <property type="evidence" value="ECO:0007669"/>
    <property type="project" value="UniProtKB-UniRule"/>
</dbReference>
<gene>
    <name evidence="10" type="ORF">V1264_021607</name>
</gene>
<evidence type="ECO:0000256" key="4">
    <source>
        <dbReference type="ARBA" id="ARBA00023180"/>
    </source>
</evidence>
<name>A0AAN9FY00_9CAEN</name>
<evidence type="ECO:0000256" key="5">
    <source>
        <dbReference type="PROSITE-ProRule" id="PRU00043"/>
    </source>
</evidence>
<evidence type="ECO:0000256" key="1">
    <source>
        <dbReference type="ARBA" id="ARBA00004167"/>
    </source>
</evidence>
<keyword evidence="4" id="KW-0325">Glycoprotein</keyword>
<comment type="caution">
    <text evidence="10">The sequence shown here is derived from an EMBL/GenBank/DDBJ whole genome shotgun (WGS) entry which is preliminary data.</text>
</comment>
<evidence type="ECO:0000259" key="9">
    <source>
        <dbReference type="PROSITE" id="PS50268"/>
    </source>
</evidence>
<organism evidence="10 11">
    <name type="scientific">Littorina saxatilis</name>
    <dbReference type="NCBI Taxonomy" id="31220"/>
    <lineage>
        <taxon>Eukaryota</taxon>
        <taxon>Metazoa</taxon>
        <taxon>Spiralia</taxon>
        <taxon>Lophotrochozoa</taxon>
        <taxon>Mollusca</taxon>
        <taxon>Gastropoda</taxon>
        <taxon>Caenogastropoda</taxon>
        <taxon>Littorinimorpha</taxon>
        <taxon>Littorinoidea</taxon>
        <taxon>Littorinidae</taxon>
        <taxon>Littorina</taxon>
    </lineage>
</organism>
<evidence type="ECO:0000256" key="2">
    <source>
        <dbReference type="ARBA" id="ARBA00022692"/>
    </source>
</evidence>
<keyword evidence="5" id="KW-0106">Calcium</keyword>
<dbReference type="Gene3D" id="2.60.40.60">
    <property type="entry name" value="Cadherins"/>
    <property type="match status" value="1"/>
</dbReference>
<protein>
    <recommendedName>
        <fullName evidence="9">Cadherin domain-containing protein</fullName>
    </recommendedName>
</protein>
<dbReference type="PROSITE" id="PS50268">
    <property type="entry name" value="CADHERIN_2"/>
    <property type="match status" value="2"/>
</dbReference>
<evidence type="ECO:0000256" key="3">
    <source>
        <dbReference type="ARBA" id="ARBA00022989"/>
    </source>
</evidence>
<evidence type="ECO:0000256" key="7">
    <source>
        <dbReference type="SAM" id="Phobius"/>
    </source>
</evidence>
<dbReference type="AlphaFoldDB" id="A0AAN9FY00"/>
<evidence type="ECO:0000313" key="11">
    <source>
        <dbReference type="Proteomes" id="UP001374579"/>
    </source>
</evidence>
<dbReference type="InterPro" id="IPR002126">
    <property type="entry name" value="Cadherin-like_dom"/>
</dbReference>
<dbReference type="CDD" id="cd11304">
    <property type="entry name" value="Cadherin_repeat"/>
    <property type="match status" value="1"/>
</dbReference>
<feature type="signal peptide" evidence="8">
    <location>
        <begin position="1"/>
        <end position="30"/>
    </location>
</feature>
<reference evidence="10 11" key="1">
    <citation type="submission" date="2024-02" db="EMBL/GenBank/DDBJ databases">
        <title>Chromosome-scale genome assembly of the rough periwinkle Littorina saxatilis.</title>
        <authorList>
            <person name="De Jode A."/>
            <person name="Faria R."/>
            <person name="Formenti G."/>
            <person name="Sims Y."/>
            <person name="Smith T.P."/>
            <person name="Tracey A."/>
            <person name="Wood J.M.D."/>
            <person name="Zagrodzka Z.B."/>
            <person name="Johannesson K."/>
            <person name="Butlin R.K."/>
            <person name="Leder E.H."/>
        </authorList>
    </citation>
    <scope>NUCLEOTIDE SEQUENCE [LARGE SCALE GENOMIC DNA]</scope>
    <source>
        <strain evidence="10">Snail1</strain>
        <tissue evidence="10">Muscle</tissue>
    </source>
</reference>
<dbReference type="EMBL" id="JBAMIC010004070">
    <property type="protein sequence ID" value="KAK7087575.1"/>
    <property type="molecule type" value="Genomic_DNA"/>
</dbReference>
<dbReference type="InterPro" id="IPR015919">
    <property type="entry name" value="Cadherin-like_sf"/>
</dbReference>
<dbReference type="GO" id="GO:0007156">
    <property type="term" value="P:homophilic cell adhesion via plasma membrane adhesion molecules"/>
    <property type="evidence" value="ECO:0007669"/>
    <property type="project" value="InterPro"/>
</dbReference>
<keyword evidence="2 7" id="KW-0812">Transmembrane</keyword>
<dbReference type="Proteomes" id="UP001374579">
    <property type="component" value="Unassembled WGS sequence"/>
</dbReference>
<keyword evidence="3 7" id="KW-1133">Transmembrane helix</keyword>
<accession>A0AAN9FY00</accession>
<feature type="transmembrane region" description="Helical" evidence="7">
    <location>
        <begin position="426"/>
        <end position="452"/>
    </location>
</feature>
<dbReference type="Pfam" id="PF00028">
    <property type="entry name" value="Cadherin"/>
    <property type="match status" value="1"/>
</dbReference>
<dbReference type="SMART" id="SM00112">
    <property type="entry name" value="CA"/>
    <property type="match status" value="2"/>
</dbReference>
<proteinExistence type="predicted"/>
<dbReference type="SUPFAM" id="SSF49313">
    <property type="entry name" value="Cadherin-like"/>
    <property type="match status" value="1"/>
</dbReference>
<feature type="region of interest" description="Disordered" evidence="6">
    <location>
        <begin position="495"/>
        <end position="535"/>
    </location>
</feature>
<dbReference type="PANTHER" id="PTHR24028:SF328">
    <property type="entry name" value="CADHERIN-3"/>
    <property type="match status" value="1"/>
</dbReference>
<feature type="chain" id="PRO_5042916879" description="Cadherin domain-containing protein" evidence="8">
    <location>
        <begin position="31"/>
        <end position="535"/>
    </location>
</feature>
<evidence type="ECO:0000313" key="10">
    <source>
        <dbReference type="EMBL" id="KAK7087575.1"/>
    </source>
</evidence>
<evidence type="ECO:0000256" key="8">
    <source>
        <dbReference type="SAM" id="SignalP"/>
    </source>
</evidence>
<comment type="subcellular location">
    <subcellularLocation>
        <location evidence="1">Membrane</location>
        <topology evidence="1">Single-pass membrane protein</topology>
    </subcellularLocation>
</comment>
<dbReference type="InterPro" id="IPR050174">
    <property type="entry name" value="Protocadherin/Cadherin-CA"/>
</dbReference>
<feature type="compositionally biased region" description="Polar residues" evidence="6">
    <location>
        <begin position="508"/>
        <end position="524"/>
    </location>
</feature>
<dbReference type="CDD" id="cd12087">
    <property type="entry name" value="TM_EGFR-like"/>
    <property type="match status" value="1"/>
</dbReference>
<dbReference type="GO" id="GO:0005886">
    <property type="term" value="C:plasma membrane"/>
    <property type="evidence" value="ECO:0007669"/>
    <property type="project" value="TreeGrafter"/>
</dbReference>